<evidence type="ECO:0000313" key="2">
    <source>
        <dbReference type="Proteomes" id="UP000018766"/>
    </source>
</evidence>
<protein>
    <submittedName>
        <fullName evidence="1">Uncharacterized protein</fullName>
    </submittedName>
</protein>
<keyword evidence="2" id="KW-1185">Reference proteome</keyword>
<dbReference type="Proteomes" id="UP000018766">
    <property type="component" value="Unassembled WGS sequence"/>
</dbReference>
<name>V8FVJ3_9BURK</name>
<proteinExistence type="predicted"/>
<reference evidence="1 2" key="1">
    <citation type="submission" date="2013-11" db="EMBL/GenBank/DDBJ databases">
        <title>Genomic analysis of Pelistega sp. HM-7.</title>
        <authorList>
            <person name="Kumbhare S.V."/>
            <person name="Shetty S.A."/>
            <person name="Sharma O."/>
            <person name="Dhotre D.P."/>
        </authorList>
    </citation>
    <scope>NUCLEOTIDE SEQUENCE [LARGE SCALE GENOMIC DNA]</scope>
    <source>
        <strain evidence="1 2">HM-7</strain>
    </source>
</reference>
<dbReference type="OrthoDB" id="9172853at2"/>
<dbReference type="RefSeq" id="WP_023952904.1">
    <property type="nucleotide sequence ID" value="NZ_AYSV01000121.1"/>
</dbReference>
<comment type="caution">
    <text evidence="1">The sequence shown here is derived from an EMBL/GenBank/DDBJ whole genome shotgun (WGS) entry which is preliminary data.</text>
</comment>
<sequence>MDLFDTKSTSPVSDVFVLGEGEVALLQAFNLANSQRAVVQRVRFTDGYVPSGNACKETMCIPPSKIALVEDITQCGVWALNPCQNVALLAIPGVYRLALDDGEAEKEVAPGVPIPVAKSTAVGTAIIQMTRLSTTHAAIIPKDLFFGAVTGCHGCN</sequence>
<organism evidence="1 2">
    <name type="scientific">Pelistega indica</name>
    <dbReference type="NCBI Taxonomy" id="1414851"/>
    <lineage>
        <taxon>Bacteria</taxon>
        <taxon>Pseudomonadati</taxon>
        <taxon>Pseudomonadota</taxon>
        <taxon>Betaproteobacteria</taxon>
        <taxon>Burkholderiales</taxon>
        <taxon>Alcaligenaceae</taxon>
        <taxon>Pelistega</taxon>
    </lineage>
</organism>
<dbReference type="EMBL" id="AYSV01000121">
    <property type="protein sequence ID" value="ETD67432.1"/>
    <property type="molecule type" value="Genomic_DNA"/>
</dbReference>
<dbReference type="AlphaFoldDB" id="V8FVJ3"/>
<evidence type="ECO:0000313" key="1">
    <source>
        <dbReference type="EMBL" id="ETD67432.1"/>
    </source>
</evidence>
<gene>
    <name evidence="1" type="ORF">V757_11445</name>
</gene>
<accession>V8FVJ3</accession>